<keyword evidence="1" id="KW-1133">Transmembrane helix</keyword>
<accession>A0A4R5YIR4</accession>
<gene>
    <name evidence="3" type="ORF">E2R54_01825</name>
</gene>
<evidence type="ECO:0000313" key="4">
    <source>
        <dbReference type="Proteomes" id="UP000295633"/>
    </source>
</evidence>
<evidence type="ECO:0000313" key="3">
    <source>
        <dbReference type="EMBL" id="TDL45234.1"/>
    </source>
</evidence>
<evidence type="ECO:0000259" key="2">
    <source>
        <dbReference type="Pfam" id="PF14020"/>
    </source>
</evidence>
<keyword evidence="1" id="KW-0812">Transmembrane</keyword>
<dbReference type="Proteomes" id="UP000295633">
    <property type="component" value="Unassembled WGS sequence"/>
</dbReference>
<dbReference type="Pfam" id="PF14020">
    <property type="entry name" value="DUF4236"/>
    <property type="match status" value="1"/>
</dbReference>
<protein>
    <submittedName>
        <fullName evidence="3">DUF4236 domain-containing protein</fullName>
    </submittedName>
</protein>
<feature type="domain" description="DUF4236" evidence="2">
    <location>
        <begin position="6"/>
        <end position="56"/>
    </location>
</feature>
<organism evidence="3 4">
    <name type="scientific">Microbacterium oleivorans</name>
    <dbReference type="NCBI Taxonomy" id="273677"/>
    <lineage>
        <taxon>Bacteria</taxon>
        <taxon>Bacillati</taxon>
        <taxon>Actinomycetota</taxon>
        <taxon>Actinomycetes</taxon>
        <taxon>Micrococcales</taxon>
        <taxon>Microbacteriaceae</taxon>
        <taxon>Microbacterium</taxon>
    </lineage>
</organism>
<dbReference type="EMBL" id="SMZX01000001">
    <property type="protein sequence ID" value="TDL45234.1"/>
    <property type="molecule type" value="Genomic_DNA"/>
</dbReference>
<dbReference type="AlphaFoldDB" id="A0A4R5YIR4"/>
<feature type="transmembrane region" description="Helical" evidence="1">
    <location>
        <begin position="115"/>
        <end position="148"/>
    </location>
</feature>
<reference evidence="3 4" key="1">
    <citation type="submission" date="2019-03" db="EMBL/GenBank/DDBJ databases">
        <title>Genome Sequencing and Assembly of Various Microbes Isolated from Partially Reclaimed Soil and Acid Mine Drainage (AMD) Site.</title>
        <authorList>
            <person name="Steinbock B."/>
            <person name="Bechtold R."/>
            <person name="Sevigny J.L."/>
            <person name="Thomas D."/>
            <person name="Cuthill L.R."/>
            <person name="Aveiro Johannsen E.J."/>
            <person name="Thomas K."/>
            <person name="Ghosh A."/>
        </authorList>
    </citation>
    <scope>NUCLEOTIDE SEQUENCE [LARGE SCALE GENOMIC DNA]</scope>
    <source>
        <strain evidence="3 4">F-B2</strain>
    </source>
</reference>
<dbReference type="InterPro" id="IPR025330">
    <property type="entry name" value="DUF4236"/>
</dbReference>
<proteinExistence type="predicted"/>
<comment type="caution">
    <text evidence="3">The sequence shown here is derived from an EMBL/GenBank/DDBJ whole genome shotgun (WGS) entry which is preliminary data.</text>
</comment>
<sequence length="356" mass="38250">MTAMGFYVRKSVKAGPFRFNLSTSGVGVSAGVPGFRVGTGPRGNYVHLGRGGVYYRTSLKGPTPHPAPSLPSPVHASSVLMEDVTGATALEMAPTGGGDIVEQLNTAARHFRLGWLVTVIAFILGAAVMPWGPLVWVLAAPLCVWLFLRDAAKSRVVLFYDVNDAAASWFDSLVEHWSLLSGAKKLWRTVSSGQVNTLHQHKTNAGASNLVERADAAAGLAGPKHLATNVAVPSIVVGKTSIHFLPDRILVREGKTYSDVNYSRARAIGYKARFIESPGHTPTDAVQIDQTWQYVNKKGGPDRRYANNPVLPIMMYGNLELTSSGGLQWNVQSSRADAAPAIAEILQRVPSNEVAR</sequence>
<name>A0A4R5YIR4_9MICO</name>
<keyword evidence="1" id="KW-0472">Membrane</keyword>
<evidence type="ECO:0000256" key="1">
    <source>
        <dbReference type="SAM" id="Phobius"/>
    </source>
</evidence>